<evidence type="ECO:0000256" key="4">
    <source>
        <dbReference type="ARBA" id="ARBA00022729"/>
    </source>
</evidence>
<evidence type="ECO:0000256" key="10">
    <source>
        <dbReference type="ARBA" id="ARBA00023319"/>
    </source>
</evidence>
<gene>
    <name evidence="15" type="primary">LOC113065036</name>
</gene>
<evidence type="ECO:0000313" key="15">
    <source>
        <dbReference type="RefSeq" id="XP_026091938.1"/>
    </source>
</evidence>
<dbReference type="GO" id="GO:0042102">
    <property type="term" value="P:positive regulation of T cell proliferation"/>
    <property type="evidence" value="ECO:0007669"/>
    <property type="project" value="TreeGrafter"/>
</dbReference>
<dbReference type="Gene3D" id="2.60.40.10">
    <property type="entry name" value="Immunoglobulins"/>
    <property type="match status" value="1"/>
</dbReference>
<reference evidence="15" key="1">
    <citation type="submission" date="2025-08" db="UniProtKB">
        <authorList>
            <consortium name="RefSeq"/>
        </authorList>
    </citation>
    <scope>IDENTIFICATION</scope>
    <source>
        <strain evidence="15">Wakin</strain>
        <tissue evidence="15">Muscle</tissue>
    </source>
</reference>
<dbReference type="GeneID" id="113065036"/>
<dbReference type="FunFam" id="2.60.40.10:FF:000142">
    <property type="entry name" value="V-set domain-containing T-cell activation inhibitor 1"/>
    <property type="match status" value="1"/>
</dbReference>
<evidence type="ECO:0000256" key="1">
    <source>
        <dbReference type="ARBA" id="ARBA00004251"/>
    </source>
</evidence>
<name>A0A6P6M5T8_CARAU</name>
<evidence type="ECO:0000256" key="3">
    <source>
        <dbReference type="ARBA" id="ARBA00022692"/>
    </source>
</evidence>
<evidence type="ECO:0000256" key="6">
    <source>
        <dbReference type="ARBA" id="ARBA00023136"/>
    </source>
</evidence>
<dbReference type="Proteomes" id="UP000515129">
    <property type="component" value="Chromosome 47"/>
</dbReference>
<dbReference type="InterPro" id="IPR003599">
    <property type="entry name" value="Ig_sub"/>
</dbReference>
<keyword evidence="5 11" id="KW-1133">Transmembrane helix</keyword>
<feature type="signal peptide" evidence="12">
    <location>
        <begin position="1"/>
        <end position="20"/>
    </location>
</feature>
<dbReference type="KEGG" id="caua:113065036"/>
<evidence type="ECO:0000259" key="13">
    <source>
        <dbReference type="PROSITE" id="PS50835"/>
    </source>
</evidence>
<feature type="transmembrane region" description="Helical" evidence="11">
    <location>
        <begin position="149"/>
        <end position="172"/>
    </location>
</feature>
<organism evidence="14 15">
    <name type="scientific">Carassius auratus</name>
    <name type="common">Goldfish</name>
    <dbReference type="NCBI Taxonomy" id="7957"/>
    <lineage>
        <taxon>Eukaryota</taxon>
        <taxon>Metazoa</taxon>
        <taxon>Chordata</taxon>
        <taxon>Craniata</taxon>
        <taxon>Vertebrata</taxon>
        <taxon>Euteleostomi</taxon>
        <taxon>Actinopterygii</taxon>
        <taxon>Neopterygii</taxon>
        <taxon>Teleostei</taxon>
        <taxon>Ostariophysi</taxon>
        <taxon>Cypriniformes</taxon>
        <taxon>Cyprinidae</taxon>
        <taxon>Cyprininae</taxon>
        <taxon>Carassius</taxon>
    </lineage>
</organism>
<dbReference type="GO" id="GO:0007166">
    <property type="term" value="P:cell surface receptor signaling pathway"/>
    <property type="evidence" value="ECO:0007669"/>
    <property type="project" value="TreeGrafter"/>
</dbReference>
<dbReference type="SUPFAM" id="SSF48726">
    <property type="entry name" value="Immunoglobulin"/>
    <property type="match status" value="1"/>
</dbReference>
<evidence type="ECO:0000256" key="7">
    <source>
        <dbReference type="ARBA" id="ARBA00023157"/>
    </source>
</evidence>
<evidence type="ECO:0000256" key="8">
    <source>
        <dbReference type="ARBA" id="ARBA00023170"/>
    </source>
</evidence>
<proteinExistence type="predicted"/>
<keyword evidence="9" id="KW-0325">Glycoprotein</keyword>
<keyword evidence="7" id="KW-1015">Disulfide bond</keyword>
<dbReference type="RefSeq" id="XP_026091938.1">
    <property type="nucleotide sequence ID" value="XM_026236153.1"/>
</dbReference>
<evidence type="ECO:0000313" key="14">
    <source>
        <dbReference type="Proteomes" id="UP000515129"/>
    </source>
</evidence>
<evidence type="ECO:0000256" key="11">
    <source>
        <dbReference type="SAM" id="Phobius"/>
    </source>
</evidence>
<dbReference type="PANTHER" id="PTHR25466">
    <property type="entry name" value="T-LYMPHOCYTE ACTIVATION ANTIGEN"/>
    <property type="match status" value="1"/>
</dbReference>
<feature type="chain" id="PRO_5028402235" evidence="12">
    <location>
        <begin position="21"/>
        <end position="208"/>
    </location>
</feature>
<dbReference type="InterPro" id="IPR013106">
    <property type="entry name" value="Ig_V-set"/>
</dbReference>
<keyword evidence="2" id="KW-1003">Cell membrane</keyword>
<dbReference type="PANTHER" id="PTHR25466:SF14">
    <property type="entry name" value="BUTYROPHILIN SUBFAMILY 2 MEMBER A2-LIKE-RELATED"/>
    <property type="match status" value="1"/>
</dbReference>
<dbReference type="GO" id="GO:0006955">
    <property type="term" value="P:immune response"/>
    <property type="evidence" value="ECO:0007669"/>
    <property type="project" value="TreeGrafter"/>
</dbReference>
<feature type="domain" description="Ig-like" evidence="13">
    <location>
        <begin position="29"/>
        <end position="123"/>
    </location>
</feature>
<evidence type="ECO:0000256" key="5">
    <source>
        <dbReference type="ARBA" id="ARBA00022989"/>
    </source>
</evidence>
<dbReference type="GO" id="GO:0009897">
    <property type="term" value="C:external side of plasma membrane"/>
    <property type="evidence" value="ECO:0007669"/>
    <property type="project" value="TreeGrafter"/>
</dbReference>
<keyword evidence="6 11" id="KW-0472">Membrane</keyword>
<dbReference type="OrthoDB" id="9898017at2759"/>
<evidence type="ECO:0000256" key="2">
    <source>
        <dbReference type="ARBA" id="ARBA00022475"/>
    </source>
</evidence>
<comment type="subcellular location">
    <subcellularLocation>
        <location evidence="1">Cell membrane</location>
        <topology evidence="1">Single-pass type I membrane protein</topology>
    </subcellularLocation>
</comment>
<dbReference type="GO" id="GO:0071222">
    <property type="term" value="P:cellular response to lipopolysaccharide"/>
    <property type="evidence" value="ECO:0007669"/>
    <property type="project" value="TreeGrafter"/>
</dbReference>
<dbReference type="InterPro" id="IPR036179">
    <property type="entry name" value="Ig-like_dom_sf"/>
</dbReference>
<dbReference type="SMART" id="SM00409">
    <property type="entry name" value="IG"/>
    <property type="match status" value="1"/>
</dbReference>
<keyword evidence="8" id="KW-0675">Receptor</keyword>
<keyword evidence="3 11" id="KW-0812">Transmembrane</keyword>
<keyword evidence="4 12" id="KW-0732">Signal</keyword>
<dbReference type="GO" id="GO:0031295">
    <property type="term" value="P:T cell costimulation"/>
    <property type="evidence" value="ECO:0007669"/>
    <property type="project" value="TreeGrafter"/>
</dbReference>
<keyword evidence="10" id="KW-0393">Immunoglobulin domain</keyword>
<accession>A0A6P6M5T8</accession>
<keyword evidence="14" id="KW-1185">Reference proteome</keyword>
<dbReference type="AlphaFoldDB" id="A0A6P6M5T8"/>
<dbReference type="InterPro" id="IPR051713">
    <property type="entry name" value="T-cell_Activation_Regulation"/>
</dbReference>
<dbReference type="Pfam" id="PF07686">
    <property type="entry name" value="V-set"/>
    <property type="match status" value="1"/>
</dbReference>
<dbReference type="InterPro" id="IPR007110">
    <property type="entry name" value="Ig-like_dom"/>
</dbReference>
<evidence type="ECO:0000256" key="12">
    <source>
        <dbReference type="SAM" id="SignalP"/>
    </source>
</evidence>
<evidence type="ECO:0000256" key="9">
    <source>
        <dbReference type="ARBA" id="ARBA00023180"/>
    </source>
</evidence>
<protein>
    <submittedName>
        <fullName evidence="15">CD276 antigen homolog</fullName>
    </submittedName>
</protein>
<dbReference type="PROSITE" id="PS50835">
    <property type="entry name" value="IG_LIKE"/>
    <property type="match status" value="1"/>
</dbReference>
<dbReference type="GO" id="GO:0042130">
    <property type="term" value="P:negative regulation of T cell proliferation"/>
    <property type="evidence" value="ECO:0007669"/>
    <property type="project" value="TreeGrafter"/>
</dbReference>
<dbReference type="InterPro" id="IPR013783">
    <property type="entry name" value="Ig-like_fold"/>
</dbReference>
<sequence>MIIGYCFICAFLVLINKVCPQVPVEGFIGGSVVLPCSSTKRDLKLQDINVLWRDKGSETVYDIISGKDSVERQNPRYKNRAETFPEEYERGNFSIKLINLNHTDTGEFSCFITHSSYSKQEIVWLFINDSAAVPNKESPKEENQEPGTISILICVCIIIPLIFVFIAVFIIWRIRTQTPCLEGTVANLMPCCTPYVSAASEQPVFSRT</sequence>